<proteinExistence type="predicted"/>
<evidence type="ECO:0000313" key="1">
    <source>
        <dbReference type="EMBL" id="WWD06702.1"/>
    </source>
</evidence>
<dbReference type="RefSeq" id="XP_066084669.1">
    <property type="nucleotide sequence ID" value="XM_066228572.1"/>
</dbReference>
<accession>A0AAX4KK76</accession>
<keyword evidence="2" id="KW-1185">Reference proteome</keyword>
<name>A0AAX4KK76_9TREE</name>
<reference evidence="1 2" key="1">
    <citation type="submission" date="2024-01" db="EMBL/GenBank/DDBJ databases">
        <title>Comparative genomics of Cryptococcus and Kwoniella reveals pathogenesis evolution and contrasting modes of karyotype evolution via chromosome fusion or intercentromeric recombination.</title>
        <authorList>
            <person name="Coelho M.A."/>
            <person name="David-Palma M."/>
            <person name="Shea T."/>
            <person name="Bowers K."/>
            <person name="McGinley-Smith S."/>
            <person name="Mohammad A.W."/>
            <person name="Gnirke A."/>
            <person name="Yurkov A.M."/>
            <person name="Nowrousian M."/>
            <person name="Sun S."/>
            <person name="Cuomo C.A."/>
            <person name="Heitman J."/>
        </authorList>
    </citation>
    <scope>NUCLEOTIDE SEQUENCE [LARGE SCALE GENOMIC DNA]</scope>
    <source>
        <strain evidence="1 2">PYCC6329</strain>
    </source>
</reference>
<dbReference type="EMBL" id="CP144089">
    <property type="protein sequence ID" value="WWD06702.1"/>
    <property type="molecule type" value="Genomic_DNA"/>
</dbReference>
<dbReference type="Proteomes" id="UP001358614">
    <property type="component" value="Chromosome 1"/>
</dbReference>
<dbReference type="KEGG" id="ker:91103598"/>
<dbReference type="GeneID" id="91103598"/>
<gene>
    <name evidence="1" type="ORF">V865_004797</name>
</gene>
<sequence length="100" mass="10852">MAVPASPTFCRGYILAHQHPSYDPQANPESAIDPYAVIPCPHDVKVPQPVSQRCKDSTGARACWRAKYCEMHWCGGCKKVNGAGRAKPAESKEEVKVQGG</sequence>
<organism evidence="1 2">
    <name type="scientific">Kwoniella europaea PYCC6329</name>
    <dbReference type="NCBI Taxonomy" id="1423913"/>
    <lineage>
        <taxon>Eukaryota</taxon>
        <taxon>Fungi</taxon>
        <taxon>Dikarya</taxon>
        <taxon>Basidiomycota</taxon>
        <taxon>Agaricomycotina</taxon>
        <taxon>Tremellomycetes</taxon>
        <taxon>Tremellales</taxon>
        <taxon>Cryptococcaceae</taxon>
        <taxon>Kwoniella</taxon>
    </lineage>
</organism>
<dbReference type="AlphaFoldDB" id="A0AAX4KK76"/>
<protein>
    <submittedName>
        <fullName evidence="1">Uncharacterized protein</fullName>
    </submittedName>
</protein>
<evidence type="ECO:0000313" key="2">
    <source>
        <dbReference type="Proteomes" id="UP001358614"/>
    </source>
</evidence>